<dbReference type="GO" id="GO:0005886">
    <property type="term" value="C:plasma membrane"/>
    <property type="evidence" value="ECO:0007669"/>
    <property type="project" value="UniProtKB-SubCell"/>
</dbReference>
<protein>
    <submittedName>
        <fullName evidence="8">Threonine/homoserine/homoserine lactone efflux protein</fullName>
    </submittedName>
</protein>
<dbReference type="PANTHER" id="PTHR30086">
    <property type="entry name" value="ARGININE EXPORTER PROTEIN ARGO"/>
    <property type="match status" value="1"/>
</dbReference>
<evidence type="ECO:0000256" key="3">
    <source>
        <dbReference type="ARBA" id="ARBA00022475"/>
    </source>
</evidence>
<keyword evidence="6 7" id="KW-0472">Membrane</keyword>
<evidence type="ECO:0000256" key="6">
    <source>
        <dbReference type="ARBA" id="ARBA00023136"/>
    </source>
</evidence>
<gene>
    <name evidence="8" type="ORF">SAMN04488095_1420</name>
</gene>
<evidence type="ECO:0000256" key="2">
    <source>
        <dbReference type="ARBA" id="ARBA00007928"/>
    </source>
</evidence>
<keyword evidence="3" id="KW-1003">Cell membrane</keyword>
<evidence type="ECO:0000256" key="1">
    <source>
        <dbReference type="ARBA" id="ARBA00004651"/>
    </source>
</evidence>
<evidence type="ECO:0000256" key="5">
    <source>
        <dbReference type="ARBA" id="ARBA00022989"/>
    </source>
</evidence>
<proteinExistence type="inferred from homology"/>
<feature type="transmembrane region" description="Helical" evidence="7">
    <location>
        <begin position="159"/>
        <end position="181"/>
    </location>
</feature>
<name>A0A1I3JT40_9RHOB</name>
<dbReference type="RefSeq" id="WP_217641153.1">
    <property type="nucleotide sequence ID" value="NZ_FORA01000001.1"/>
</dbReference>
<feature type="transmembrane region" description="Helical" evidence="7">
    <location>
        <begin position="89"/>
        <end position="107"/>
    </location>
</feature>
<feature type="transmembrane region" description="Helical" evidence="7">
    <location>
        <begin position="20"/>
        <end position="43"/>
    </location>
</feature>
<dbReference type="EMBL" id="FORA01000001">
    <property type="protein sequence ID" value="SFI63354.1"/>
    <property type="molecule type" value="Genomic_DNA"/>
</dbReference>
<feature type="transmembrane region" description="Helical" evidence="7">
    <location>
        <begin position="127"/>
        <end position="153"/>
    </location>
</feature>
<comment type="subcellular location">
    <subcellularLocation>
        <location evidence="1">Cell membrane</location>
        <topology evidence="1">Multi-pass membrane protein</topology>
    </subcellularLocation>
</comment>
<dbReference type="PANTHER" id="PTHR30086:SF14">
    <property type="entry name" value="HOMOSERINE_HOMOSERINE LACTONE EFFLUX PROTEIN"/>
    <property type="match status" value="1"/>
</dbReference>
<keyword evidence="4 7" id="KW-0812">Transmembrane</keyword>
<evidence type="ECO:0000256" key="4">
    <source>
        <dbReference type="ARBA" id="ARBA00022692"/>
    </source>
</evidence>
<keyword evidence="5 7" id="KW-1133">Transmembrane helix</keyword>
<dbReference type="InterPro" id="IPR001123">
    <property type="entry name" value="LeuE-type"/>
</dbReference>
<sequence length="223" mass="23516">MGTSFVVLNQQEDIAIELQAFLVFAATQAVVIASPGPSAILVASQGATNGWPRTVFQMFGMMVATAIYFIMSATGLAALILASNLVFQIIKWVGVGYLIYLGLTALLSRSGGLAVGRTGKTRSRKALFSQGFVVEFANPKVLLFFAAILPQFLDTAAPIAPQMIIMGLTGAAMQFVIYSAYAKLGDKLANGGLRAWIVSVINRTAGAALIFAGIKMASVTAER</sequence>
<feature type="transmembrane region" description="Helical" evidence="7">
    <location>
        <begin position="55"/>
        <end position="83"/>
    </location>
</feature>
<dbReference type="Pfam" id="PF01810">
    <property type="entry name" value="LysE"/>
    <property type="match status" value="1"/>
</dbReference>
<dbReference type="GO" id="GO:0042970">
    <property type="term" value="F:homoserine transmembrane transporter activity"/>
    <property type="evidence" value="ECO:0007669"/>
    <property type="project" value="TreeGrafter"/>
</dbReference>
<evidence type="ECO:0000256" key="7">
    <source>
        <dbReference type="SAM" id="Phobius"/>
    </source>
</evidence>
<evidence type="ECO:0000313" key="9">
    <source>
        <dbReference type="Proteomes" id="UP000199110"/>
    </source>
</evidence>
<accession>A0A1I3JT40</accession>
<reference evidence="8 9" key="1">
    <citation type="submission" date="2016-10" db="EMBL/GenBank/DDBJ databases">
        <authorList>
            <person name="de Groot N.N."/>
        </authorList>
    </citation>
    <scope>NUCLEOTIDE SEQUENCE [LARGE SCALE GENOMIC DNA]</scope>
    <source>
        <strain evidence="8 9">DSM 19073</strain>
    </source>
</reference>
<dbReference type="AlphaFoldDB" id="A0A1I3JT40"/>
<dbReference type="PIRSF" id="PIRSF006324">
    <property type="entry name" value="LeuE"/>
    <property type="match status" value="1"/>
</dbReference>
<dbReference type="Proteomes" id="UP000199110">
    <property type="component" value="Unassembled WGS sequence"/>
</dbReference>
<evidence type="ECO:0000313" key="8">
    <source>
        <dbReference type="EMBL" id="SFI63354.1"/>
    </source>
</evidence>
<organism evidence="8 9">
    <name type="scientific">Jannaschia pohangensis</name>
    <dbReference type="NCBI Taxonomy" id="390807"/>
    <lineage>
        <taxon>Bacteria</taxon>
        <taxon>Pseudomonadati</taxon>
        <taxon>Pseudomonadota</taxon>
        <taxon>Alphaproteobacteria</taxon>
        <taxon>Rhodobacterales</taxon>
        <taxon>Roseobacteraceae</taxon>
        <taxon>Jannaschia</taxon>
    </lineage>
</organism>
<dbReference type="STRING" id="390807.SAMN04488095_1420"/>
<comment type="similarity">
    <text evidence="2">Belongs to the Rht family.</text>
</comment>
<keyword evidence="9" id="KW-1185">Reference proteome</keyword>